<reference evidence="1" key="1">
    <citation type="submission" date="2017-05" db="UniProtKB">
        <authorList>
            <consortium name="EnsemblMetazoa"/>
        </authorList>
    </citation>
    <scope>IDENTIFICATION</scope>
</reference>
<sequence length="53" mass="5671">MSSSQSNEIMHTGSCVVLDGDTCSSDESQDEDVSSSITSYDEGMAIAYNLILF</sequence>
<protein>
    <submittedName>
        <fullName evidence="1">Uncharacterized protein</fullName>
    </submittedName>
</protein>
<proteinExistence type="predicted"/>
<accession>A0A1X7ST68</accession>
<dbReference type="EnsemblMetazoa" id="Aqu2.1.05337_001">
    <property type="protein sequence ID" value="Aqu2.1.05337_001"/>
    <property type="gene ID" value="Aqu2.1.05337"/>
</dbReference>
<dbReference type="AlphaFoldDB" id="A0A1X7ST68"/>
<name>A0A1X7ST68_AMPQE</name>
<evidence type="ECO:0000313" key="1">
    <source>
        <dbReference type="EnsemblMetazoa" id="Aqu2.1.05337_001"/>
    </source>
</evidence>
<dbReference type="InParanoid" id="A0A1X7ST68"/>
<organism evidence="1">
    <name type="scientific">Amphimedon queenslandica</name>
    <name type="common">Sponge</name>
    <dbReference type="NCBI Taxonomy" id="400682"/>
    <lineage>
        <taxon>Eukaryota</taxon>
        <taxon>Metazoa</taxon>
        <taxon>Porifera</taxon>
        <taxon>Demospongiae</taxon>
        <taxon>Heteroscleromorpha</taxon>
        <taxon>Haplosclerida</taxon>
        <taxon>Niphatidae</taxon>
        <taxon>Amphimedon</taxon>
    </lineage>
</organism>